<comment type="caution">
    <text evidence="1">The sequence shown here is derived from an EMBL/GenBank/DDBJ whole genome shotgun (WGS) entry which is preliminary data.</text>
</comment>
<evidence type="ECO:0008006" key="3">
    <source>
        <dbReference type="Google" id="ProtNLM"/>
    </source>
</evidence>
<protein>
    <recommendedName>
        <fullName evidence="3">Rap1a immunity protein domain-containing protein</fullName>
    </recommendedName>
</protein>
<evidence type="ECO:0000313" key="2">
    <source>
        <dbReference type="Proteomes" id="UP000036850"/>
    </source>
</evidence>
<dbReference type="Proteomes" id="UP000036850">
    <property type="component" value="Unassembled WGS sequence"/>
</dbReference>
<evidence type="ECO:0000313" key="1">
    <source>
        <dbReference type="EMBL" id="KNC68208.1"/>
    </source>
</evidence>
<dbReference type="OrthoDB" id="6294663at2"/>
<gene>
    <name evidence="1" type="ORF">AC626_06155</name>
</gene>
<organism evidence="1 2">
    <name type="scientific">Pseudoalteromonas rubra</name>
    <dbReference type="NCBI Taxonomy" id="43658"/>
    <lineage>
        <taxon>Bacteria</taxon>
        <taxon>Pseudomonadati</taxon>
        <taxon>Pseudomonadota</taxon>
        <taxon>Gammaproteobacteria</taxon>
        <taxon>Alteromonadales</taxon>
        <taxon>Pseudoalteromonadaceae</taxon>
        <taxon>Pseudoalteromonas</taxon>
    </lineage>
</organism>
<proteinExistence type="predicted"/>
<dbReference type="AlphaFoldDB" id="A0A0L0EWI4"/>
<dbReference type="PATRIC" id="fig|43658.6.peg.5227"/>
<accession>A0A0L0EWI4</accession>
<dbReference type="EMBL" id="LFZX01000031">
    <property type="protein sequence ID" value="KNC68208.1"/>
    <property type="molecule type" value="Genomic_DNA"/>
</dbReference>
<name>A0A0L0EWI4_9GAMM</name>
<sequence length="112" mass="12699">MWVSVIFMLAWVCFHSEAYQPSRLMHFVDDCRSEQHSALRQGCQGYLFGFLDALKLNPPHGVDGQCLQAWNPDTLLTALGKAIKQRPELGKQYYYEGINAFIDTQCAARPSS</sequence>
<reference evidence="2" key="1">
    <citation type="submission" date="2015-07" db="EMBL/GenBank/DDBJ databases">
        <title>Draft genome sequence of a Pseudoalteromonas rubra strain, OCN096, isolated from Kaneohe Bay, Oahu, Hawaii.</title>
        <authorList>
            <person name="Beurmann S."/>
            <person name="Ushijima B."/>
            <person name="Belcaid M."/>
            <person name="Callahan S.M."/>
            <person name="Aeby G.S."/>
        </authorList>
    </citation>
    <scope>NUCLEOTIDE SEQUENCE [LARGE SCALE GENOMIC DNA]</scope>
    <source>
        <strain evidence="2">OCN096</strain>
    </source>
</reference>